<dbReference type="PROSITE" id="PS00211">
    <property type="entry name" value="ABC_TRANSPORTER_1"/>
    <property type="match status" value="1"/>
</dbReference>
<protein>
    <submittedName>
        <fullName evidence="10">ABC transporter ATP-binding protein</fullName>
    </submittedName>
</protein>
<dbReference type="EMBL" id="CP117522">
    <property type="protein sequence ID" value="WNE99035.1"/>
    <property type="molecule type" value="Genomic_DNA"/>
</dbReference>
<dbReference type="RefSeq" id="WP_311037663.1">
    <property type="nucleotide sequence ID" value="NZ_CP117522.1"/>
</dbReference>
<dbReference type="PROSITE" id="PS50893">
    <property type="entry name" value="ABC_TRANSPORTER_2"/>
    <property type="match status" value="1"/>
</dbReference>
<evidence type="ECO:0000256" key="2">
    <source>
        <dbReference type="ARBA" id="ARBA00005417"/>
    </source>
</evidence>
<keyword evidence="4" id="KW-1003">Cell membrane</keyword>
<name>A0ABY9V2D9_9ACTN</name>
<dbReference type="InterPro" id="IPR003439">
    <property type="entry name" value="ABC_transporter-like_ATP-bd"/>
</dbReference>
<dbReference type="Pfam" id="PF08352">
    <property type="entry name" value="oligo_HPY"/>
    <property type="match status" value="1"/>
</dbReference>
<gene>
    <name evidence="10" type="ORF">PS467_28755</name>
</gene>
<dbReference type="Proteomes" id="UP001305606">
    <property type="component" value="Chromosome"/>
</dbReference>
<comment type="subcellular location">
    <subcellularLocation>
        <location evidence="1">Cell membrane</location>
        <topology evidence="1">Peripheral membrane protein</topology>
    </subcellularLocation>
</comment>
<keyword evidence="7" id="KW-0472">Membrane</keyword>
<dbReference type="GO" id="GO:0005524">
    <property type="term" value="F:ATP binding"/>
    <property type="evidence" value="ECO:0007669"/>
    <property type="project" value="UniProtKB-KW"/>
</dbReference>
<dbReference type="SMART" id="SM00382">
    <property type="entry name" value="AAA"/>
    <property type="match status" value="1"/>
</dbReference>
<proteinExistence type="inferred from homology"/>
<evidence type="ECO:0000256" key="4">
    <source>
        <dbReference type="ARBA" id="ARBA00022475"/>
    </source>
</evidence>
<dbReference type="SUPFAM" id="SSF52540">
    <property type="entry name" value="P-loop containing nucleoside triphosphate hydrolases"/>
    <property type="match status" value="1"/>
</dbReference>
<dbReference type="PANTHER" id="PTHR43297">
    <property type="entry name" value="OLIGOPEPTIDE TRANSPORT ATP-BINDING PROTEIN APPD"/>
    <property type="match status" value="1"/>
</dbReference>
<feature type="region of interest" description="Disordered" evidence="8">
    <location>
        <begin position="1"/>
        <end position="21"/>
    </location>
</feature>
<evidence type="ECO:0000256" key="8">
    <source>
        <dbReference type="SAM" id="MobiDB-lite"/>
    </source>
</evidence>
<dbReference type="InterPro" id="IPR013563">
    <property type="entry name" value="Oligopep_ABC_C"/>
</dbReference>
<sequence length="381" mass="41688">MTDMTKSGRPEGGAGDQPATGTAAVGEVAAAGSPAPTAFLEVRDLRVHFPTDDGLVKSVDGLSFRLEKGKTLGIVGESGSGKSVTSLGIMGLHTAGQYGRRKARISGEIWLNGQELLGADPDEVRKLRGREMSMIFQDPLSALHPYYTIGRQIVEAYRVHHQVTKEVARKRAIELLDRVGIPQPDKRVDSYPHEFSGGMRQRAMIAMALVNNPELLIADEPTTALDVTVQAQILDLIRDLQKEFGSAVIIITHDLGVVAELADDLLVMYGGRCVERGPAEKVFYEPQHPYTWGLLGSMPRIDRDQTDRLIPVKGSPPSLINVPSGCAFHPRCPYADVPKDNITRTERPELREAGGGGHFSACHMTQEERTRIWTEEIAPKL</sequence>
<evidence type="ECO:0000256" key="5">
    <source>
        <dbReference type="ARBA" id="ARBA00022741"/>
    </source>
</evidence>
<dbReference type="Pfam" id="PF00005">
    <property type="entry name" value="ABC_tran"/>
    <property type="match status" value="1"/>
</dbReference>
<keyword evidence="6 10" id="KW-0067">ATP-binding</keyword>
<evidence type="ECO:0000256" key="3">
    <source>
        <dbReference type="ARBA" id="ARBA00022448"/>
    </source>
</evidence>
<keyword evidence="5" id="KW-0547">Nucleotide-binding</keyword>
<dbReference type="InterPro" id="IPR050388">
    <property type="entry name" value="ABC_Ni/Peptide_Import"/>
</dbReference>
<dbReference type="CDD" id="cd03257">
    <property type="entry name" value="ABC_NikE_OppD_transporters"/>
    <property type="match status" value="1"/>
</dbReference>
<evidence type="ECO:0000313" key="10">
    <source>
        <dbReference type="EMBL" id="WNE99035.1"/>
    </source>
</evidence>
<evidence type="ECO:0000256" key="7">
    <source>
        <dbReference type="ARBA" id="ARBA00023136"/>
    </source>
</evidence>
<dbReference type="Gene3D" id="3.40.50.300">
    <property type="entry name" value="P-loop containing nucleotide triphosphate hydrolases"/>
    <property type="match status" value="1"/>
</dbReference>
<evidence type="ECO:0000259" key="9">
    <source>
        <dbReference type="PROSITE" id="PS50893"/>
    </source>
</evidence>
<organism evidence="10 11">
    <name type="scientific">Streptomyces luomodiensis</name>
    <dbReference type="NCBI Taxonomy" id="3026192"/>
    <lineage>
        <taxon>Bacteria</taxon>
        <taxon>Bacillati</taxon>
        <taxon>Actinomycetota</taxon>
        <taxon>Actinomycetes</taxon>
        <taxon>Kitasatosporales</taxon>
        <taxon>Streptomycetaceae</taxon>
        <taxon>Streptomyces</taxon>
    </lineage>
</organism>
<dbReference type="NCBIfam" id="TIGR01727">
    <property type="entry name" value="oligo_HPY"/>
    <property type="match status" value="1"/>
</dbReference>
<feature type="domain" description="ABC transporter" evidence="9">
    <location>
        <begin position="40"/>
        <end position="295"/>
    </location>
</feature>
<accession>A0ABY9V2D9</accession>
<evidence type="ECO:0000313" key="11">
    <source>
        <dbReference type="Proteomes" id="UP001305606"/>
    </source>
</evidence>
<keyword evidence="3" id="KW-0813">Transport</keyword>
<dbReference type="PANTHER" id="PTHR43297:SF2">
    <property type="entry name" value="DIPEPTIDE TRANSPORT ATP-BINDING PROTEIN DPPD"/>
    <property type="match status" value="1"/>
</dbReference>
<keyword evidence="11" id="KW-1185">Reference proteome</keyword>
<dbReference type="InterPro" id="IPR027417">
    <property type="entry name" value="P-loop_NTPase"/>
</dbReference>
<evidence type="ECO:0000256" key="1">
    <source>
        <dbReference type="ARBA" id="ARBA00004202"/>
    </source>
</evidence>
<dbReference type="InterPro" id="IPR017871">
    <property type="entry name" value="ABC_transporter-like_CS"/>
</dbReference>
<reference evidence="10 11" key="1">
    <citation type="submission" date="2023-02" db="EMBL/GenBank/DDBJ databases">
        <title>Streptomyces sp. SCA4-21 with antifungal activity against Fusarium oxysporum f. sp. cubense, Streptomyces sp. SCA2-17 with antifungal activity against Fusarium oxysporum f. sp. cubense.</title>
        <authorList>
            <person name="Qi D."/>
        </authorList>
    </citation>
    <scope>NUCLEOTIDE SEQUENCE [LARGE SCALE GENOMIC DNA]</scope>
    <source>
        <strain evidence="10 11">SCA4-21</strain>
    </source>
</reference>
<comment type="similarity">
    <text evidence="2">Belongs to the ABC transporter superfamily.</text>
</comment>
<evidence type="ECO:0000256" key="6">
    <source>
        <dbReference type="ARBA" id="ARBA00022840"/>
    </source>
</evidence>
<dbReference type="InterPro" id="IPR003593">
    <property type="entry name" value="AAA+_ATPase"/>
</dbReference>